<dbReference type="InterPro" id="IPR001683">
    <property type="entry name" value="PX_dom"/>
</dbReference>
<reference evidence="13" key="1">
    <citation type="journal article" date="2021" name="Nat. Commun.">
        <title>Genetic determinants of endophytism in the Arabidopsis root mycobiome.</title>
        <authorList>
            <person name="Mesny F."/>
            <person name="Miyauchi S."/>
            <person name="Thiergart T."/>
            <person name="Pickel B."/>
            <person name="Atanasova L."/>
            <person name="Karlsson M."/>
            <person name="Huettel B."/>
            <person name="Barry K.W."/>
            <person name="Haridas S."/>
            <person name="Chen C."/>
            <person name="Bauer D."/>
            <person name="Andreopoulos W."/>
            <person name="Pangilinan J."/>
            <person name="LaButti K."/>
            <person name="Riley R."/>
            <person name="Lipzen A."/>
            <person name="Clum A."/>
            <person name="Drula E."/>
            <person name="Henrissat B."/>
            <person name="Kohler A."/>
            <person name="Grigoriev I.V."/>
            <person name="Martin F.M."/>
            <person name="Hacquard S."/>
        </authorList>
    </citation>
    <scope>NUCLEOTIDE SEQUENCE</scope>
    <source>
        <strain evidence="13">MPI-SDFR-AT-0073</strain>
    </source>
</reference>
<evidence type="ECO:0000256" key="1">
    <source>
        <dbReference type="ARBA" id="ARBA00002474"/>
    </source>
</evidence>
<dbReference type="InterPro" id="IPR027267">
    <property type="entry name" value="AH/BAR_dom_sf"/>
</dbReference>
<dbReference type="GO" id="GO:0016020">
    <property type="term" value="C:membrane"/>
    <property type="evidence" value="ECO:0007669"/>
    <property type="project" value="UniProtKB-SubCell"/>
</dbReference>
<evidence type="ECO:0000256" key="3">
    <source>
        <dbReference type="ARBA" id="ARBA00004496"/>
    </source>
</evidence>
<feature type="region of interest" description="Disordered" evidence="11">
    <location>
        <begin position="160"/>
        <end position="353"/>
    </location>
</feature>
<dbReference type="InterPro" id="IPR028662">
    <property type="entry name" value="SNX8/Mvp1"/>
</dbReference>
<dbReference type="Gene3D" id="3.30.1520.10">
    <property type="entry name" value="Phox-like domain"/>
    <property type="match status" value="1"/>
</dbReference>
<dbReference type="GeneID" id="70128267"/>
<dbReference type="GO" id="GO:0042147">
    <property type="term" value="P:retrograde transport, endosome to Golgi"/>
    <property type="evidence" value="ECO:0007669"/>
    <property type="project" value="InterPro"/>
</dbReference>
<comment type="function">
    <text evidence="1">Required for vacuolar protein sorting.</text>
</comment>
<comment type="subcellular location">
    <subcellularLocation>
        <location evidence="3">Cytoplasm</location>
    </subcellularLocation>
    <subcellularLocation>
        <location evidence="2">Membrane</location>
        <topology evidence="2">Peripheral membrane protein</topology>
        <orientation evidence="2">Cytoplasmic side</orientation>
    </subcellularLocation>
</comment>
<evidence type="ECO:0000256" key="2">
    <source>
        <dbReference type="ARBA" id="ARBA00004287"/>
    </source>
</evidence>
<evidence type="ECO:0000256" key="11">
    <source>
        <dbReference type="SAM" id="MobiDB-lite"/>
    </source>
</evidence>
<dbReference type="GO" id="GO:0005829">
    <property type="term" value="C:cytosol"/>
    <property type="evidence" value="ECO:0007669"/>
    <property type="project" value="GOC"/>
</dbReference>
<protein>
    <recommendedName>
        <fullName evidence="5">Sorting nexin MVP1</fullName>
    </recommendedName>
    <alternativeName>
        <fullName evidence="10">Sorting nexin mvp1</fullName>
    </alternativeName>
</protein>
<dbReference type="Proteomes" id="UP000758603">
    <property type="component" value="Unassembled WGS sequence"/>
</dbReference>
<dbReference type="Pfam" id="PF19566">
    <property type="entry name" value="Snx8_BAR_dom"/>
    <property type="match status" value="1"/>
</dbReference>
<feature type="compositionally biased region" description="Polar residues" evidence="11">
    <location>
        <begin position="285"/>
        <end position="300"/>
    </location>
</feature>
<dbReference type="PROSITE" id="PS50195">
    <property type="entry name" value="PX"/>
    <property type="match status" value="1"/>
</dbReference>
<dbReference type="SMART" id="SM00312">
    <property type="entry name" value="PX"/>
    <property type="match status" value="1"/>
</dbReference>
<evidence type="ECO:0000313" key="14">
    <source>
        <dbReference type="Proteomes" id="UP000758603"/>
    </source>
</evidence>
<feature type="domain" description="PX" evidence="12">
    <location>
        <begin position="358"/>
        <end position="472"/>
    </location>
</feature>
<dbReference type="FunFam" id="3.30.1520.10:FF:000037">
    <property type="entry name" value="Sorting nexin mvp-1"/>
    <property type="match status" value="1"/>
</dbReference>
<dbReference type="CDD" id="cd07597">
    <property type="entry name" value="BAR_SNX8"/>
    <property type="match status" value="1"/>
</dbReference>
<dbReference type="GO" id="GO:0032266">
    <property type="term" value="F:phosphatidylinositol-3-phosphate binding"/>
    <property type="evidence" value="ECO:0007669"/>
    <property type="project" value="TreeGrafter"/>
</dbReference>
<gene>
    <name evidence="13" type="ORF">BKA67DRAFT_531378</name>
</gene>
<feature type="compositionally biased region" description="Polar residues" evidence="11">
    <location>
        <begin position="1"/>
        <end position="26"/>
    </location>
</feature>
<comment type="similarity">
    <text evidence="4">Belongs to the sorting nexin family.</text>
</comment>
<feature type="compositionally biased region" description="Polar residues" evidence="11">
    <location>
        <begin position="241"/>
        <end position="250"/>
    </location>
</feature>
<dbReference type="InterPro" id="IPR045734">
    <property type="entry name" value="Snx8_BAR_dom"/>
</dbReference>
<feature type="region of interest" description="Disordered" evidence="11">
    <location>
        <begin position="1"/>
        <end position="66"/>
    </location>
</feature>
<name>A0A9P9A4A3_9PEZI</name>
<keyword evidence="9" id="KW-0472">Membrane</keyword>
<evidence type="ECO:0000256" key="4">
    <source>
        <dbReference type="ARBA" id="ARBA00010883"/>
    </source>
</evidence>
<evidence type="ECO:0000256" key="10">
    <source>
        <dbReference type="ARBA" id="ARBA00072009"/>
    </source>
</evidence>
<dbReference type="FunFam" id="1.20.1270.60:FF:000072">
    <property type="entry name" value="Sorting nexin MVP1"/>
    <property type="match status" value="1"/>
</dbReference>
<dbReference type="OrthoDB" id="10064318at2759"/>
<dbReference type="PANTHER" id="PTHR47554">
    <property type="entry name" value="SORTING NEXIN MVP1"/>
    <property type="match status" value="1"/>
</dbReference>
<evidence type="ECO:0000256" key="5">
    <source>
        <dbReference type="ARBA" id="ARBA00014268"/>
    </source>
</evidence>
<dbReference type="InterPro" id="IPR035704">
    <property type="entry name" value="SNX8/Mvp1_PX"/>
</dbReference>
<evidence type="ECO:0000259" key="12">
    <source>
        <dbReference type="PROSITE" id="PS50195"/>
    </source>
</evidence>
<evidence type="ECO:0000256" key="7">
    <source>
        <dbReference type="ARBA" id="ARBA00022490"/>
    </source>
</evidence>
<evidence type="ECO:0000256" key="6">
    <source>
        <dbReference type="ARBA" id="ARBA00022448"/>
    </source>
</evidence>
<proteinExistence type="inferred from homology"/>
<dbReference type="Pfam" id="PF00787">
    <property type="entry name" value="PX"/>
    <property type="match status" value="1"/>
</dbReference>
<accession>A0A9P9A4A3</accession>
<comment type="caution">
    <text evidence="13">The sequence shown here is derived from an EMBL/GenBank/DDBJ whole genome shotgun (WGS) entry which is preliminary data.</text>
</comment>
<keyword evidence="6" id="KW-0813">Transport</keyword>
<dbReference type="AlphaFoldDB" id="A0A9P9A4A3"/>
<feature type="compositionally biased region" description="Low complexity" evidence="11">
    <location>
        <begin position="343"/>
        <end position="353"/>
    </location>
</feature>
<dbReference type="PANTHER" id="PTHR47554:SF1">
    <property type="entry name" value="SORTING NEXIN MVP1"/>
    <property type="match status" value="1"/>
</dbReference>
<evidence type="ECO:0000313" key="13">
    <source>
        <dbReference type="EMBL" id="KAH6661322.1"/>
    </source>
</evidence>
<dbReference type="GO" id="GO:0005768">
    <property type="term" value="C:endosome"/>
    <property type="evidence" value="ECO:0007669"/>
    <property type="project" value="TreeGrafter"/>
</dbReference>
<evidence type="ECO:0000256" key="9">
    <source>
        <dbReference type="ARBA" id="ARBA00023136"/>
    </source>
</evidence>
<evidence type="ECO:0000256" key="8">
    <source>
        <dbReference type="ARBA" id="ARBA00022927"/>
    </source>
</evidence>
<organism evidence="13 14">
    <name type="scientific">Truncatella angustata</name>
    <dbReference type="NCBI Taxonomy" id="152316"/>
    <lineage>
        <taxon>Eukaryota</taxon>
        <taxon>Fungi</taxon>
        <taxon>Dikarya</taxon>
        <taxon>Ascomycota</taxon>
        <taxon>Pezizomycotina</taxon>
        <taxon>Sordariomycetes</taxon>
        <taxon>Xylariomycetidae</taxon>
        <taxon>Amphisphaeriales</taxon>
        <taxon>Sporocadaceae</taxon>
        <taxon>Truncatella</taxon>
    </lineage>
</organism>
<keyword evidence="14" id="KW-1185">Reference proteome</keyword>
<dbReference type="Gene3D" id="1.20.1270.60">
    <property type="entry name" value="Arfaptin homology (AH) domain/BAR domain"/>
    <property type="match status" value="1"/>
</dbReference>
<dbReference type="SUPFAM" id="SSF64268">
    <property type="entry name" value="PX domain"/>
    <property type="match status" value="1"/>
</dbReference>
<dbReference type="GO" id="GO:0006623">
    <property type="term" value="P:protein targeting to vacuole"/>
    <property type="evidence" value="ECO:0007669"/>
    <property type="project" value="TreeGrafter"/>
</dbReference>
<sequence length="738" mass="81271">MSLFGTSPPNEESILASSTLGRSRNTLFDEENPMTRSTGDSLFNDDELSGSGAASPWDMPTPRKQQSRADLIRGLLSGAQVPDGYIEAFDHAVQEDGRGGRVTPAGVSKILAAAKLGADEQARITSILAPGGEETDLTRDAFSVLLALVGLAQEGETVSLDSVDERRRNLPQPQLSNIPKREAPVFDASELAAKPPQAPETPRKDSFPRPAANVRKPTMTDPEDDPWGSPDLHRNHHHPETSQTNGNPPTNGLGYDGLGAGAPELHQRTTSTFTTTTAGSGPPSGRQSAASGTITENPTVGWNYFEGASSHQDQGFGVPPNNQPTSPFGGVPRESGPNPAVASHSRTISGSRIGSGAEENILVTLMPEKEGMLFFQHHNYEVTSSRRGSKVIRRYSDFVWLLDCLHKRYPFRVLPLLPPKRVAVSGNHLTNDNGFIEKRRRGLARFLNAVVRHPILGQEQLVIMFLTVPTELAVWRKQATISVQDEFTGRALPPGLEDSLPIGPLNELFDRTRSGVRRSADLYINTCSLMDRLAKRSEGVAADHGRLAGSLASLTEASADTYSTDTNDVPLLNDGLHAMSKRLQTAKGLLEDESKAWETGVLEDLKRQRDGLVSVREMFDRRERLDKDSIPSLERRIQSNETKLAGLRAKPDGLVKPGEIERVVESIIKDKESIVTQHNRSVFVRETLRDELIYFQQTQYQVSRWNQDWAQERVKYAEMLADNWRRLLDELEGMPLGE</sequence>
<keyword evidence="8" id="KW-0653">Protein transport</keyword>
<dbReference type="EMBL" id="JAGPXC010000001">
    <property type="protein sequence ID" value="KAH6661322.1"/>
    <property type="molecule type" value="Genomic_DNA"/>
</dbReference>
<dbReference type="InterPro" id="IPR036871">
    <property type="entry name" value="PX_dom_sf"/>
</dbReference>
<keyword evidence="7" id="KW-0963">Cytoplasm</keyword>
<dbReference type="RefSeq" id="XP_045965453.1">
    <property type="nucleotide sequence ID" value="XM_046099375.1"/>
</dbReference>
<dbReference type="CDD" id="cd06866">
    <property type="entry name" value="PX_SNX8_Mvp1p_like"/>
    <property type="match status" value="1"/>
</dbReference>